<evidence type="ECO:0000256" key="3">
    <source>
        <dbReference type="ARBA" id="ARBA00023098"/>
    </source>
</evidence>
<evidence type="ECO:0000256" key="6">
    <source>
        <dbReference type="SAM" id="SignalP"/>
    </source>
</evidence>
<dbReference type="CDD" id="cd09071">
    <property type="entry name" value="FAR_C"/>
    <property type="match status" value="1"/>
</dbReference>
<feature type="region of interest" description="Disordered" evidence="5">
    <location>
        <begin position="392"/>
        <end position="431"/>
    </location>
</feature>
<name>C9ZWE8_TRYB9</name>
<dbReference type="InterPro" id="IPR036291">
    <property type="entry name" value="NAD(P)-bd_dom_sf"/>
</dbReference>
<evidence type="ECO:0000259" key="7">
    <source>
        <dbReference type="Pfam" id="PF03015"/>
    </source>
</evidence>
<dbReference type="AlphaFoldDB" id="C9ZWE8"/>
<comment type="catalytic activity">
    <reaction evidence="4">
        <text>a long-chain fatty acyl-CoA + 2 NADPH + 2 H(+) = a long-chain primary fatty alcohol + 2 NADP(+) + CoA</text>
        <dbReference type="Rhea" id="RHEA:52716"/>
        <dbReference type="ChEBI" id="CHEBI:15378"/>
        <dbReference type="ChEBI" id="CHEBI:57287"/>
        <dbReference type="ChEBI" id="CHEBI:57783"/>
        <dbReference type="ChEBI" id="CHEBI:58349"/>
        <dbReference type="ChEBI" id="CHEBI:77396"/>
        <dbReference type="ChEBI" id="CHEBI:83139"/>
        <dbReference type="EC" id="1.2.1.84"/>
    </reaction>
</comment>
<dbReference type="SUPFAM" id="SSF51735">
    <property type="entry name" value="NAD(P)-binding Rossmann-fold domains"/>
    <property type="match status" value="1"/>
</dbReference>
<keyword evidence="3 4" id="KW-0443">Lipid metabolism</keyword>
<organism evidence="9 10">
    <name type="scientific">Trypanosoma brucei gambiense (strain MHOM/CI/86/DAL972)</name>
    <dbReference type="NCBI Taxonomy" id="679716"/>
    <lineage>
        <taxon>Eukaryota</taxon>
        <taxon>Discoba</taxon>
        <taxon>Euglenozoa</taxon>
        <taxon>Kinetoplastea</taxon>
        <taxon>Metakinetoplastina</taxon>
        <taxon>Trypanosomatida</taxon>
        <taxon>Trypanosomatidae</taxon>
        <taxon>Trypanosoma</taxon>
    </lineage>
</organism>
<dbReference type="GeneID" id="23863908"/>
<evidence type="ECO:0000256" key="5">
    <source>
        <dbReference type="SAM" id="MobiDB-lite"/>
    </source>
</evidence>
<keyword evidence="4" id="KW-0521">NADP</keyword>
<evidence type="ECO:0000313" key="10">
    <source>
        <dbReference type="Proteomes" id="UP000002316"/>
    </source>
</evidence>
<dbReference type="InterPro" id="IPR033640">
    <property type="entry name" value="FAR_C"/>
</dbReference>
<evidence type="ECO:0000256" key="2">
    <source>
        <dbReference type="ARBA" id="ARBA00022516"/>
    </source>
</evidence>
<dbReference type="FunFam" id="3.40.50.720:FF:000458">
    <property type="entry name" value="Fatty acyl-CoA reductase"/>
    <property type="match status" value="1"/>
</dbReference>
<dbReference type="Proteomes" id="UP000002316">
    <property type="component" value="Chromosome 8"/>
</dbReference>
<evidence type="ECO:0000259" key="8">
    <source>
        <dbReference type="Pfam" id="PF07993"/>
    </source>
</evidence>
<dbReference type="EC" id="1.2.1.84" evidence="4"/>
<gene>
    <name evidence="9" type="ORF">TbgDal_VIII6810</name>
</gene>
<dbReference type="GO" id="GO:0035336">
    <property type="term" value="P:long-chain fatty-acyl-CoA metabolic process"/>
    <property type="evidence" value="ECO:0007669"/>
    <property type="project" value="TreeGrafter"/>
</dbReference>
<dbReference type="PANTHER" id="PTHR11011">
    <property type="entry name" value="MALE STERILITY PROTEIN 2-RELATED"/>
    <property type="match status" value="1"/>
</dbReference>
<dbReference type="VEuPathDB" id="TriTrypDB:Tbg972.8.6810"/>
<dbReference type="KEGG" id="tbg:TbgDal_VIII6810"/>
<sequence>MCNYTCAAIAWLLESTLAKGTMPLDVHEAFSRKNFFLTGGTGFMGKVLIYKIMKEFPDVGYIYVLARGKNSRRLKRYLNPQERVKLEVLSSPCFDPLRKSMGEAAFNALGSRVVAIEGNIVDNRIGLSDKDRQTLINHTHFIVHMAATVNFDERLNIAVETNTLGSLRVLTLAKECKNLEAMVHVSTCYVNYSVQGRPVEECLYSPPFDPQGMCKHILALNDKEIDTVGRDLLKKYGFPNTYTFTKFIGEQLLNENKGNCPLVIVRPSIVGCSLKEPFPGWVDALTAAGGLILTCGLGLVRELVCRQGAIADIVPVDFVVNVILKALFQAKTHFKGNTPKVVNVDEHARERSTAASTAQGLLNPLTAAKQLNGTGKGALKGVYEGNPASIFQQQQQQNHASNNGGGHINNDNDQGQQQQQQRDTGGPVVAMAGSDVYGTSVPFIYQASTSHSHNHITWRRMSDASIEYWSAKKRHPKALGPVSVQFMESRLLYAMKFFLCREVPSHALAFLADLPEPIGSKSKRENVKKLKRALFRAKDLNRQFVAFTCTEWVFAATNTMSLDEGLSERSRSAFYYDPYLINWWSYCHWYSYGLLKHIVRDTGSFEEPEQPETAAELFRRASSL</sequence>
<dbReference type="InterPro" id="IPR026055">
    <property type="entry name" value="FAR"/>
</dbReference>
<dbReference type="GO" id="GO:0102965">
    <property type="term" value="F:alcohol-forming long-chain fatty acyl-CoA reductase activity"/>
    <property type="evidence" value="ECO:0007669"/>
    <property type="project" value="UniProtKB-EC"/>
</dbReference>
<feature type="domain" description="Fatty acyl-CoA reductase C-terminal" evidence="7">
    <location>
        <begin position="528"/>
        <end position="600"/>
    </location>
</feature>
<evidence type="ECO:0000313" key="9">
    <source>
        <dbReference type="EMBL" id="CBH13737.1"/>
    </source>
</evidence>
<dbReference type="Pfam" id="PF07993">
    <property type="entry name" value="NAD_binding_4"/>
    <property type="match status" value="1"/>
</dbReference>
<dbReference type="EMBL" id="FN554971">
    <property type="protein sequence ID" value="CBH13737.1"/>
    <property type="molecule type" value="Genomic_DNA"/>
</dbReference>
<keyword evidence="6" id="KW-0732">Signal</keyword>
<comment type="similarity">
    <text evidence="1 4">Belongs to the fatty acyl-CoA reductase family.</text>
</comment>
<feature type="compositionally biased region" description="Low complexity" evidence="5">
    <location>
        <begin position="408"/>
        <end position="426"/>
    </location>
</feature>
<evidence type="ECO:0000256" key="4">
    <source>
        <dbReference type="RuleBase" id="RU363097"/>
    </source>
</evidence>
<feature type="chain" id="PRO_5003005499" description="Fatty acyl-CoA reductase" evidence="6">
    <location>
        <begin position="19"/>
        <end position="624"/>
    </location>
</feature>
<feature type="domain" description="Thioester reductase (TE)" evidence="8">
    <location>
        <begin position="37"/>
        <end position="323"/>
    </location>
</feature>
<dbReference type="InterPro" id="IPR013120">
    <property type="entry name" value="FAR_NAD-bd"/>
</dbReference>
<dbReference type="CDD" id="cd05236">
    <property type="entry name" value="FAR-N_SDR_e"/>
    <property type="match status" value="1"/>
</dbReference>
<comment type="function">
    <text evidence="4">Catalyzes the reduction of fatty acyl-CoA to fatty alcohols.</text>
</comment>
<dbReference type="GO" id="GO:0080019">
    <property type="term" value="F:alcohol-forming very long-chain fatty acyl-CoA reductase activity"/>
    <property type="evidence" value="ECO:0007669"/>
    <property type="project" value="InterPro"/>
</dbReference>
<dbReference type="Pfam" id="PF03015">
    <property type="entry name" value="Sterile"/>
    <property type="match status" value="1"/>
</dbReference>
<reference evidence="10" key="1">
    <citation type="journal article" date="2010" name="PLoS Negl. Trop. Dis.">
        <title>The genome sequence of Trypanosoma brucei gambiense, causative agent of chronic human african trypanosomiasis.</title>
        <authorList>
            <person name="Jackson A.P."/>
            <person name="Sanders M."/>
            <person name="Berry A."/>
            <person name="McQuillan J."/>
            <person name="Aslett M.A."/>
            <person name="Quail M.A."/>
            <person name="Chukualim B."/>
            <person name="Capewell P."/>
            <person name="MacLeod A."/>
            <person name="Melville S.E."/>
            <person name="Gibson W."/>
            <person name="Barry J.D."/>
            <person name="Berriman M."/>
            <person name="Hertz-Fowler C."/>
        </authorList>
    </citation>
    <scope>NUCLEOTIDE SEQUENCE [LARGE SCALE GENOMIC DNA]</scope>
    <source>
        <strain evidence="10">MHOM/CI/86/DAL972</strain>
    </source>
</reference>
<dbReference type="PANTHER" id="PTHR11011:SF45">
    <property type="entry name" value="FATTY ACYL-COA REDUCTASE CG8306-RELATED"/>
    <property type="match status" value="1"/>
</dbReference>
<dbReference type="RefSeq" id="XP_011776013.1">
    <property type="nucleotide sequence ID" value="XM_011777711.1"/>
</dbReference>
<dbReference type="Gene3D" id="3.40.50.720">
    <property type="entry name" value="NAD(P)-binding Rossmann-like Domain"/>
    <property type="match status" value="1"/>
</dbReference>
<evidence type="ECO:0000256" key="1">
    <source>
        <dbReference type="ARBA" id="ARBA00005928"/>
    </source>
</evidence>
<keyword evidence="4" id="KW-0560">Oxidoreductase</keyword>
<keyword evidence="2 4" id="KW-0444">Lipid biosynthesis</keyword>
<protein>
    <recommendedName>
        <fullName evidence="4">Fatty acyl-CoA reductase</fullName>
        <ecNumber evidence="4">1.2.1.84</ecNumber>
    </recommendedName>
</protein>
<dbReference type="OrthoDB" id="429813at2759"/>
<proteinExistence type="inferred from homology"/>
<feature type="signal peptide" evidence="6">
    <location>
        <begin position="1"/>
        <end position="18"/>
    </location>
</feature>
<accession>C9ZWE8</accession>